<dbReference type="AlphaFoldDB" id="A0A7S1J013"/>
<evidence type="ECO:0000313" key="7">
    <source>
        <dbReference type="EMBL" id="CAD9027710.1"/>
    </source>
</evidence>
<accession>A0A7S1J013</accession>
<proteinExistence type="inferred from homology"/>
<dbReference type="GO" id="GO:0005737">
    <property type="term" value="C:cytoplasm"/>
    <property type="evidence" value="ECO:0007669"/>
    <property type="project" value="InterPro"/>
</dbReference>
<evidence type="ECO:0000256" key="3">
    <source>
        <dbReference type="ARBA" id="ARBA00012146"/>
    </source>
</evidence>
<evidence type="ECO:0000256" key="4">
    <source>
        <dbReference type="ARBA" id="ARBA00022723"/>
    </source>
</evidence>
<dbReference type="EC" id="3.6.1.1" evidence="3"/>
<dbReference type="InterPro" id="IPR008162">
    <property type="entry name" value="Pyrophosphatase"/>
</dbReference>
<name>A0A7S1J013_9EUGL</name>
<evidence type="ECO:0000256" key="1">
    <source>
        <dbReference type="ARBA" id="ARBA00001946"/>
    </source>
</evidence>
<dbReference type="SUPFAM" id="SSF50324">
    <property type="entry name" value="Inorganic pyrophosphatase"/>
    <property type="match status" value="1"/>
</dbReference>
<comment type="similarity">
    <text evidence="2">Belongs to the PPase family.</text>
</comment>
<keyword evidence="6" id="KW-0460">Magnesium</keyword>
<dbReference type="Pfam" id="PF00719">
    <property type="entry name" value="Pyrophosphatase"/>
    <property type="match status" value="1"/>
</dbReference>
<dbReference type="InterPro" id="IPR036649">
    <property type="entry name" value="Pyrophosphatase_sf"/>
</dbReference>
<dbReference type="GO" id="GO:0000287">
    <property type="term" value="F:magnesium ion binding"/>
    <property type="evidence" value="ECO:0007669"/>
    <property type="project" value="InterPro"/>
</dbReference>
<evidence type="ECO:0000256" key="6">
    <source>
        <dbReference type="ARBA" id="ARBA00022842"/>
    </source>
</evidence>
<evidence type="ECO:0000256" key="5">
    <source>
        <dbReference type="ARBA" id="ARBA00022801"/>
    </source>
</evidence>
<comment type="cofactor">
    <cofactor evidence="1">
        <name>Mg(2+)</name>
        <dbReference type="ChEBI" id="CHEBI:18420"/>
    </cofactor>
</comment>
<dbReference type="Gene3D" id="3.90.80.10">
    <property type="entry name" value="Inorganic pyrophosphatase"/>
    <property type="match status" value="1"/>
</dbReference>
<evidence type="ECO:0000256" key="2">
    <source>
        <dbReference type="ARBA" id="ARBA00006220"/>
    </source>
</evidence>
<keyword evidence="4" id="KW-0479">Metal-binding</keyword>
<sequence length="191" mass="21514">MEISTKVEHNPIRQDVKKGKLRYFTYDMGTNGIPFNYGMLPQTFEDPNEVHPDTGCVGDADPIDVVELTGAPLDMGGIYQVKVLGCLAMIDEGETDWKLIAINAADPRAAKLDTVADWAKLPGGQEQLDQVVQWFKMYKTTDGKPENSFAFGGQYKDRDYALGIIEEVHHHWQNLLAGKINNKKGWWFPKQ</sequence>
<protein>
    <recommendedName>
        <fullName evidence="3">inorganic diphosphatase</fullName>
        <ecNumber evidence="3">3.6.1.1</ecNumber>
    </recommendedName>
</protein>
<keyword evidence="5" id="KW-0378">Hydrolase</keyword>
<dbReference type="GO" id="GO:0006796">
    <property type="term" value="P:phosphate-containing compound metabolic process"/>
    <property type="evidence" value="ECO:0007669"/>
    <property type="project" value="InterPro"/>
</dbReference>
<organism evidence="7">
    <name type="scientific">Eutreptiella gymnastica</name>
    <dbReference type="NCBI Taxonomy" id="73025"/>
    <lineage>
        <taxon>Eukaryota</taxon>
        <taxon>Discoba</taxon>
        <taxon>Euglenozoa</taxon>
        <taxon>Euglenida</taxon>
        <taxon>Spirocuta</taxon>
        <taxon>Euglenophyceae</taxon>
        <taxon>Eutreptiales</taxon>
        <taxon>Eutreptiaceae</taxon>
        <taxon>Eutreptiella</taxon>
    </lineage>
</organism>
<dbReference type="GO" id="GO:0004427">
    <property type="term" value="F:inorganic diphosphate phosphatase activity"/>
    <property type="evidence" value="ECO:0007669"/>
    <property type="project" value="UniProtKB-EC"/>
</dbReference>
<dbReference type="EMBL" id="HBGA01104603">
    <property type="protein sequence ID" value="CAD9027710.1"/>
    <property type="molecule type" value="Transcribed_RNA"/>
</dbReference>
<dbReference type="PANTHER" id="PTHR10286">
    <property type="entry name" value="INORGANIC PYROPHOSPHATASE"/>
    <property type="match status" value="1"/>
</dbReference>
<reference evidence="7" key="1">
    <citation type="submission" date="2021-01" db="EMBL/GenBank/DDBJ databases">
        <authorList>
            <person name="Corre E."/>
            <person name="Pelletier E."/>
            <person name="Niang G."/>
            <person name="Scheremetjew M."/>
            <person name="Finn R."/>
            <person name="Kale V."/>
            <person name="Holt S."/>
            <person name="Cochrane G."/>
            <person name="Meng A."/>
            <person name="Brown T."/>
            <person name="Cohen L."/>
        </authorList>
    </citation>
    <scope>NUCLEOTIDE SEQUENCE</scope>
    <source>
        <strain evidence="7">NIES-381</strain>
    </source>
</reference>
<gene>
    <name evidence="7" type="ORF">EGYM00392_LOCUS38845</name>
</gene>